<dbReference type="RefSeq" id="WP_074591155.1">
    <property type="nucleotide sequence ID" value="NZ_FNEI01000018.1"/>
</dbReference>
<name>A0A1G8XA25_9MICC</name>
<dbReference type="AlphaFoldDB" id="A0A1G8XA25"/>
<dbReference type="OrthoDB" id="4935733at2"/>
<dbReference type="EMBL" id="FNEI01000018">
    <property type="protein sequence ID" value="SDJ87321.1"/>
    <property type="molecule type" value="Genomic_DNA"/>
</dbReference>
<organism evidence="1 2">
    <name type="scientific">Arthrobacter cupressi</name>
    <dbReference type="NCBI Taxonomy" id="1045773"/>
    <lineage>
        <taxon>Bacteria</taxon>
        <taxon>Bacillati</taxon>
        <taxon>Actinomycetota</taxon>
        <taxon>Actinomycetes</taxon>
        <taxon>Micrococcales</taxon>
        <taxon>Micrococcaceae</taxon>
        <taxon>Arthrobacter</taxon>
    </lineage>
</organism>
<gene>
    <name evidence="1" type="ORF">SAMN05216555_11851</name>
</gene>
<accession>A0A1G8XA25</accession>
<sequence>MEDPTTLALNLTFFGTLGLAFLMFLGLAVCMMVTLVLAGVARLLSVIVLAMVGIFPKNDADPVVHLPHSHPLQEQNPPEEPVPGETVPDAAPAETATAAAPLVPGATADRRPGFFESARQLAAGAGTALRSVPWKKLLSPKEWPSPGQLRTKIAEGTSAAVENQKKHHPLLLAATPEPPVLNAEWAAAVAEADAREEARAESQEEAREKSSAGSR</sequence>
<dbReference type="Proteomes" id="UP000182130">
    <property type="component" value="Unassembled WGS sequence"/>
</dbReference>
<protein>
    <submittedName>
        <fullName evidence="1">Uncharacterized protein</fullName>
    </submittedName>
</protein>
<proteinExistence type="predicted"/>
<evidence type="ECO:0000313" key="1">
    <source>
        <dbReference type="EMBL" id="SDJ87321.1"/>
    </source>
</evidence>
<reference evidence="2" key="1">
    <citation type="submission" date="2016-10" db="EMBL/GenBank/DDBJ databases">
        <authorList>
            <person name="Varghese N."/>
            <person name="Submissions S."/>
        </authorList>
    </citation>
    <scope>NUCLEOTIDE SEQUENCE [LARGE SCALE GENOMIC DNA]</scope>
    <source>
        <strain evidence="2">CGMCC 1.10783</strain>
    </source>
</reference>
<evidence type="ECO:0000313" key="2">
    <source>
        <dbReference type="Proteomes" id="UP000182130"/>
    </source>
</evidence>
<keyword evidence="2" id="KW-1185">Reference proteome</keyword>